<dbReference type="EMBL" id="AP022612">
    <property type="protein sequence ID" value="BBZ32104.1"/>
    <property type="molecule type" value="Genomic_DNA"/>
</dbReference>
<feature type="transmembrane region" description="Helical" evidence="6">
    <location>
        <begin position="303"/>
        <end position="328"/>
    </location>
</feature>
<keyword evidence="5 6" id="KW-0472">Membrane</keyword>
<protein>
    <submittedName>
        <fullName evidence="8">MFS transporter</fullName>
    </submittedName>
</protein>
<feature type="domain" description="Major facilitator superfamily (MFS) profile" evidence="7">
    <location>
        <begin position="1"/>
        <end position="394"/>
    </location>
</feature>
<evidence type="ECO:0000256" key="1">
    <source>
        <dbReference type="ARBA" id="ARBA00004651"/>
    </source>
</evidence>
<dbReference type="PROSITE" id="PS50850">
    <property type="entry name" value="MFS"/>
    <property type="match status" value="1"/>
</dbReference>
<dbReference type="Proteomes" id="UP000466931">
    <property type="component" value="Chromosome"/>
</dbReference>
<dbReference type="InterPro" id="IPR020846">
    <property type="entry name" value="MFS_dom"/>
</dbReference>
<keyword evidence="4 6" id="KW-1133">Transmembrane helix</keyword>
<keyword evidence="3 6" id="KW-0812">Transmembrane</keyword>
<evidence type="ECO:0000256" key="3">
    <source>
        <dbReference type="ARBA" id="ARBA00022692"/>
    </source>
</evidence>
<evidence type="ECO:0000256" key="2">
    <source>
        <dbReference type="ARBA" id="ARBA00022448"/>
    </source>
</evidence>
<evidence type="ECO:0000313" key="9">
    <source>
        <dbReference type="Proteomes" id="UP000466931"/>
    </source>
</evidence>
<evidence type="ECO:0000256" key="6">
    <source>
        <dbReference type="SAM" id="Phobius"/>
    </source>
</evidence>
<dbReference type="InterPro" id="IPR011701">
    <property type="entry name" value="MFS"/>
</dbReference>
<feature type="transmembrane region" description="Helical" evidence="6">
    <location>
        <begin position="62"/>
        <end position="79"/>
    </location>
</feature>
<comment type="subcellular location">
    <subcellularLocation>
        <location evidence="1">Cell membrane</location>
        <topology evidence="1">Multi-pass membrane protein</topology>
    </subcellularLocation>
</comment>
<dbReference type="PANTHER" id="PTHR23501">
    <property type="entry name" value="MAJOR FACILITATOR SUPERFAMILY"/>
    <property type="match status" value="1"/>
</dbReference>
<proteinExistence type="predicted"/>
<dbReference type="AlphaFoldDB" id="A0A7I7XSH2"/>
<feature type="transmembrane region" description="Helical" evidence="6">
    <location>
        <begin position="348"/>
        <end position="366"/>
    </location>
</feature>
<organism evidence="8 9">
    <name type="scientific">Mycolicibacterium confluentis</name>
    <dbReference type="NCBI Taxonomy" id="28047"/>
    <lineage>
        <taxon>Bacteria</taxon>
        <taxon>Bacillati</taxon>
        <taxon>Actinomycetota</taxon>
        <taxon>Actinomycetes</taxon>
        <taxon>Mycobacteriales</taxon>
        <taxon>Mycobacteriaceae</taxon>
        <taxon>Mycolicibacterium</taxon>
    </lineage>
</organism>
<keyword evidence="9" id="KW-1185">Reference proteome</keyword>
<keyword evidence="2" id="KW-0813">Transport</keyword>
<dbReference type="InterPro" id="IPR036259">
    <property type="entry name" value="MFS_trans_sf"/>
</dbReference>
<sequence>MYALAFAVPMAVSIVALTMSGSWMDRRGLLTPIAVGVAIFSAGLIVSGVASTILQFLIGRGIFGFGAGILTVAMFVLIARCYPPEQRPTMFALYTSTFMVAALAGPAVAGAVADHVGWRWVFLLVPGLALVAAGLLYRAVAPVGGNSDARSGSRRSLVWAVVAGAGILGLSVAGQRGLPAWPVLLAGSVVTVAVAVPRLLPAGTWALRPGLPSTIAARGLIGAAFLSAESYLPLALTEFRGCSPTLAGAILTASAVAWFAGTSMCARLKVLGHKPLRLAIGMTLIAAGLMVVMLIPVDAVPLAVVIAGWGLGALGMGMTLPTLAMAVLDRSKPDEVGVNSAATHLNDAVSQAFVLAVGSVLFGALLTASAPAAFVSVVGLSVALLMAGILPLTRIGAGQGA</sequence>
<dbReference type="SUPFAM" id="SSF103473">
    <property type="entry name" value="MFS general substrate transporter"/>
    <property type="match status" value="1"/>
</dbReference>
<feature type="transmembrane region" description="Helical" evidence="6">
    <location>
        <begin position="118"/>
        <end position="137"/>
    </location>
</feature>
<feature type="transmembrane region" description="Helical" evidence="6">
    <location>
        <begin position="180"/>
        <end position="203"/>
    </location>
</feature>
<dbReference type="PANTHER" id="PTHR23501:SF154">
    <property type="entry name" value="MULTIDRUG-EFFLUX TRANSPORTER RV1634-RELATED"/>
    <property type="match status" value="1"/>
</dbReference>
<feature type="transmembrane region" description="Helical" evidence="6">
    <location>
        <begin position="246"/>
        <end position="266"/>
    </location>
</feature>
<dbReference type="GO" id="GO:0005886">
    <property type="term" value="C:plasma membrane"/>
    <property type="evidence" value="ECO:0007669"/>
    <property type="project" value="UniProtKB-SubCell"/>
</dbReference>
<feature type="transmembrane region" description="Helical" evidence="6">
    <location>
        <begin position="157"/>
        <end position="174"/>
    </location>
</feature>
<evidence type="ECO:0000256" key="5">
    <source>
        <dbReference type="ARBA" id="ARBA00023136"/>
    </source>
</evidence>
<evidence type="ECO:0000313" key="8">
    <source>
        <dbReference type="EMBL" id="BBZ32104.1"/>
    </source>
</evidence>
<feature type="transmembrane region" description="Helical" evidence="6">
    <location>
        <begin position="33"/>
        <end position="56"/>
    </location>
</feature>
<evidence type="ECO:0000256" key="4">
    <source>
        <dbReference type="ARBA" id="ARBA00022989"/>
    </source>
</evidence>
<feature type="transmembrane region" description="Helical" evidence="6">
    <location>
        <begin position="372"/>
        <end position="392"/>
    </location>
</feature>
<name>A0A7I7XSH2_9MYCO</name>
<dbReference type="Pfam" id="PF07690">
    <property type="entry name" value="MFS_1"/>
    <property type="match status" value="1"/>
</dbReference>
<dbReference type="Gene3D" id="1.20.1250.20">
    <property type="entry name" value="MFS general substrate transporter like domains"/>
    <property type="match status" value="2"/>
</dbReference>
<reference evidence="8" key="1">
    <citation type="journal article" date="2019" name="Emerg. Microbes Infect.">
        <title>Comprehensive subspecies identification of 175 nontuberculous mycobacteria species based on 7547 genomic profiles.</title>
        <authorList>
            <person name="Matsumoto Y."/>
            <person name="Kinjo T."/>
            <person name="Motooka D."/>
            <person name="Nabeya D."/>
            <person name="Jung N."/>
            <person name="Uechi K."/>
            <person name="Horii T."/>
            <person name="Iida T."/>
            <person name="Fujita J."/>
            <person name="Nakamura S."/>
        </authorList>
    </citation>
    <scope>NUCLEOTIDE SEQUENCE [LARGE SCALE GENOMIC DNA]</scope>
    <source>
        <strain evidence="8">JCM 13671</strain>
    </source>
</reference>
<dbReference type="GO" id="GO:0022857">
    <property type="term" value="F:transmembrane transporter activity"/>
    <property type="evidence" value="ECO:0007669"/>
    <property type="project" value="InterPro"/>
</dbReference>
<feature type="transmembrane region" description="Helical" evidence="6">
    <location>
        <begin position="215"/>
        <end position="234"/>
    </location>
</feature>
<reference evidence="8" key="2">
    <citation type="submission" date="2020-02" db="EMBL/GenBank/DDBJ databases">
        <authorList>
            <person name="Matsumoto Y."/>
            <person name="Motooka D."/>
            <person name="Nakamura S."/>
        </authorList>
    </citation>
    <scope>NUCLEOTIDE SEQUENCE</scope>
    <source>
        <strain evidence="8">JCM 13671</strain>
    </source>
</reference>
<accession>A0A7I7XSH2</accession>
<feature type="transmembrane region" description="Helical" evidence="6">
    <location>
        <begin position="6"/>
        <end position="24"/>
    </location>
</feature>
<feature type="transmembrane region" description="Helical" evidence="6">
    <location>
        <begin position="278"/>
        <end position="297"/>
    </location>
</feature>
<feature type="transmembrane region" description="Helical" evidence="6">
    <location>
        <begin position="91"/>
        <end position="112"/>
    </location>
</feature>
<evidence type="ECO:0000259" key="7">
    <source>
        <dbReference type="PROSITE" id="PS50850"/>
    </source>
</evidence>
<gene>
    <name evidence="8" type="ORF">MCNF_07090</name>
</gene>